<proteinExistence type="predicted"/>
<dbReference type="Proteomes" id="UP000199663">
    <property type="component" value="Unassembled WGS sequence"/>
</dbReference>
<organism evidence="1 2">
    <name type="scientific">Rhodonellum ikkaensis</name>
    <dbReference type="NCBI Taxonomy" id="336829"/>
    <lineage>
        <taxon>Bacteria</taxon>
        <taxon>Pseudomonadati</taxon>
        <taxon>Bacteroidota</taxon>
        <taxon>Cytophagia</taxon>
        <taxon>Cytophagales</taxon>
        <taxon>Cytophagaceae</taxon>
        <taxon>Rhodonellum</taxon>
    </lineage>
</organism>
<reference evidence="1 2" key="1">
    <citation type="submission" date="2016-10" db="EMBL/GenBank/DDBJ databases">
        <authorList>
            <person name="Varghese N."/>
            <person name="Submissions S."/>
        </authorList>
    </citation>
    <scope>NUCLEOTIDE SEQUENCE [LARGE SCALE GENOMIC DNA]</scope>
    <source>
        <strain evidence="1 2">DSM 17997</strain>
    </source>
</reference>
<name>A0A1H3SS62_9BACT</name>
<keyword evidence="2" id="KW-1185">Reference proteome</keyword>
<gene>
    <name evidence="1" type="ORF">SAMN05444412_11326</name>
</gene>
<comment type="caution">
    <text evidence="1">The sequence shown here is derived from an EMBL/GenBank/DDBJ whole genome shotgun (WGS) entry which is preliminary data.</text>
</comment>
<evidence type="ECO:0000313" key="2">
    <source>
        <dbReference type="Proteomes" id="UP000199663"/>
    </source>
</evidence>
<accession>A0A1H3SS62</accession>
<evidence type="ECO:0000313" key="1">
    <source>
        <dbReference type="EMBL" id="SDZ40385.1"/>
    </source>
</evidence>
<protein>
    <submittedName>
        <fullName evidence="1">Uncharacterized protein</fullName>
    </submittedName>
</protein>
<dbReference type="EMBL" id="FNQC01000013">
    <property type="protein sequence ID" value="SDZ40385.1"/>
    <property type="molecule type" value="Genomic_DNA"/>
</dbReference>
<sequence length="58" mass="6617">MLLFKLGVFHRKSCLDGFDHRIHIEVIAVPKGNALTYQSIFHQQTKHPNGCVFANKIP</sequence>